<dbReference type="RefSeq" id="WP_257855823.1">
    <property type="nucleotide sequence ID" value="NZ_CP102514.1"/>
</dbReference>
<proteinExistence type="predicted"/>
<sequence>MPISPYTKERLSEAARASRTMTEALEYLGLDPKSGSREYMRRRMAQLEVDTSHFEREGNRWTRRILEEAVSASSNMYEVLRRLGLDAVGGNHTHITRRVRALGIDTSHFTGQPRTDRMRDNHRRRTPAEILCVDHSPHPRRTPSSTLRRALLELGTEDSCADCGVAPVWMGAPLPLEVDHINGDWRDNRPENLRLLCPNCHSSTDTYRGRAKGRRR</sequence>
<dbReference type="Proteomes" id="UP001057738">
    <property type="component" value="Chromosome"/>
</dbReference>
<evidence type="ECO:0000313" key="3">
    <source>
        <dbReference type="Proteomes" id="UP001057738"/>
    </source>
</evidence>
<dbReference type="Pfam" id="PF13392">
    <property type="entry name" value="HNH_3"/>
    <property type="match status" value="1"/>
</dbReference>
<gene>
    <name evidence="2" type="ORF">NRK68_12820</name>
</gene>
<accession>A0ABY5PX58</accession>
<dbReference type="EMBL" id="CP102514">
    <property type="protein sequence ID" value="UUY48020.1"/>
    <property type="molecule type" value="Genomic_DNA"/>
</dbReference>
<dbReference type="SMART" id="SM00507">
    <property type="entry name" value="HNHc"/>
    <property type="match status" value="1"/>
</dbReference>
<feature type="domain" description="HNH nuclease" evidence="1">
    <location>
        <begin position="149"/>
        <end position="202"/>
    </location>
</feature>
<reference evidence="2" key="1">
    <citation type="submission" date="2022-08" db="EMBL/GenBank/DDBJ databases">
        <authorList>
            <person name="Tian L."/>
        </authorList>
    </citation>
    <scope>NUCLEOTIDE SEQUENCE</scope>
    <source>
        <strain evidence="2">CM253</strain>
    </source>
</reference>
<dbReference type="GeneID" id="95574358"/>
<keyword evidence="2" id="KW-0540">Nuclease</keyword>
<organism evidence="2 3">
    <name type="scientific">Streptomyces yangpuensis</name>
    <dbReference type="NCBI Taxonomy" id="1648182"/>
    <lineage>
        <taxon>Bacteria</taxon>
        <taxon>Bacillati</taxon>
        <taxon>Actinomycetota</taxon>
        <taxon>Actinomycetes</taxon>
        <taxon>Kitasatosporales</taxon>
        <taxon>Streptomycetaceae</taxon>
        <taxon>Streptomyces</taxon>
    </lineage>
</organism>
<keyword evidence="3" id="KW-1185">Reference proteome</keyword>
<dbReference type="CDD" id="cd00085">
    <property type="entry name" value="HNHc"/>
    <property type="match status" value="1"/>
</dbReference>
<name>A0ABY5PX58_9ACTN</name>
<evidence type="ECO:0000313" key="2">
    <source>
        <dbReference type="EMBL" id="UUY48020.1"/>
    </source>
</evidence>
<protein>
    <submittedName>
        <fullName evidence="2">HNH endonuclease</fullName>
    </submittedName>
</protein>
<keyword evidence="2" id="KW-0255">Endonuclease</keyword>
<keyword evidence="2" id="KW-0378">Hydrolase</keyword>
<dbReference type="InterPro" id="IPR003615">
    <property type="entry name" value="HNH_nuc"/>
</dbReference>
<dbReference type="GO" id="GO:0004519">
    <property type="term" value="F:endonuclease activity"/>
    <property type="evidence" value="ECO:0007669"/>
    <property type="project" value="UniProtKB-KW"/>
</dbReference>
<evidence type="ECO:0000259" key="1">
    <source>
        <dbReference type="SMART" id="SM00507"/>
    </source>
</evidence>